<reference evidence="2" key="1">
    <citation type="submission" date="2021-02" db="EMBL/GenBank/DDBJ databases">
        <authorList>
            <person name="Nowell W R."/>
        </authorList>
    </citation>
    <scope>NUCLEOTIDE SEQUENCE</scope>
</reference>
<organism evidence="2 4">
    <name type="scientific">Didymodactylos carnosus</name>
    <dbReference type="NCBI Taxonomy" id="1234261"/>
    <lineage>
        <taxon>Eukaryota</taxon>
        <taxon>Metazoa</taxon>
        <taxon>Spiralia</taxon>
        <taxon>Gnathifera</taxon>
        <taxon>Rotifera</taxon>
        <taxon>Eurotatoria</taxon>
        <taxon>Bdelloidea</taxon>
        <taxon>Philodinida</taxon>
        <taxon>Philodinidae</taxon>
        <taxon>Didymodactylos</taxon>
    </lineage>
</organism>
<feature type="transmembrane region" description="Helical" evidence="1">
    <location>
        <begin position="175"/>
        <end position="197"/>
    </location>
</feature>
<keyword evidence="1" id="KW-1133">Transmembrane helix</keyword>
<feature type="transmembrane region" description="Helical" evidence="1">
    <location>
        <begin position="145"/>
        <end position="163"/>
    </location>
</feature>
<feature type="transmembrane region" description="Helical" evidence="1">
    <location>
        <begin position="113"/>
        <end position="139"/>
    </location>
</feature>
<proteinExistence type="predicted"/>
<dbReference type="Proteomes" id="UP000663829">
    <property type="component" value="Unassembled WGS sequence"/>
</dbReference>
<accession>A0A815W996</accession>
<dbReference type="Proteomes" id="UP000681722">
    <property type="component" value="Unassembled WGS sequence"/>
</dbReference>
<evidence type="ECO:0000313" key="2">
    <source>
        <dbReference type="EMBL" id="CAF1542298.1"/>
    </source>
</evidence>
<gene>
    <name evidence="2" type="ORF">GPM918_LOCUS38704</name>
    <name evidence="3" type="ORF">SRO942_LOCUS39542</name>
</gene>
<dbReference type="EMBL" id="CAJOBC010091663">
    <property type="protein sequence ID" value="CAF4402749.1"/>
    <property type="molecule type" value="Genomic_DNA"/>
</dbReference>
<keyword evidence="1" id="KW-0472">Membrane</keyword>
<protein>
    <submittedName>
        <fullName evidence="2">Uncharacterized protein</fullName>
    </submittedName>
</protein>
<name>A0A815W996_9BILA</name>
<dbReference type="EMBL" id="CAJNOQ010026022">
    <property type="protein sequence ID" value="CAF1542298.1"/>
    <property type="molecule type" value="Genomic_DNA"/>
</dbReference>
<evidence type="ECO:0000313" key="3">
    <source>
        <dbReference type="EMBL" id="CAF4402749.1"/>
    </source>
</evidence>
<keyword evidence="4" id="KW-1185">Reference proteome</keyword>
<dbReference type="AlphaFoldDB" id="A0A815W996"/>
<evidence type="ECO:0000313" key="4">
    <source>
        <dbReference type="Proteomes" id="UP000663829"/>
    </source>
</evidence>
<evidence type="ECO:0000256" key="1">
    <source>
        <dbReference type="SAM" id="Phobius"/>
    </source>
</evidence>
<feature type="transmembrane region" description="Helical" evidence="1">
    <location>
        <begin position="12"/>
        <end position="39"/>
    </location>
</feature>
<dbReference type="Gene3D" id="1.20.140.150">
    <property type="match status" value="1"/>
</dbReference>
<comment type="caution">
    <text evidence="2">The sequence shown here is derived from an EMBL/GenBank/DDBJ whole genome shotgun (WGS) entry which is preliminary data.</text>
</comment>
<keyword evidence="1" id="KW-0812">Transmembrane</keyword>
<sequence>MFSYTEPIDRRFGITSVVCGVISLVFCSVGIALPTWYVARDQNNEILSTANYFYTCFIENGTSMCASYSSYRCVSIVNDESGPGCENPHYSLIEYGSPVSHVPMGDIQRLRSAAGLSIMGIIFIFFAVLLTLLMSIILIHQLFTFIPPLAFFLAGLSLMAALADGSGALKCSETGFILFVTGILLTWLALLFSAFTARRLHLSARNQ</sequence>